<dbReference type="AlphaFoldDB" id="A0A392R9M8"/>
<reference evidence="1 2" key="1">
    <citation type="journal article" date="2018" name="Front. Plant Sci.">
        <title>Red Clover (Trifolium pratense) and Zigzag Clover (T. medium) - A Picture of Genomic Similarities and Differences.</title>
        <authorList>
            <person name="Dluhosova J."/>
            <person name="Istvanek J."/>
            <person name="Nedelnik J."/>
            <person name="Repkova J."/>
        </authorList>
    </citation>
    <scope>NUCLEOTIDE SEQUENCE [LARGE SCALE GENOMIC DNA]</scope>
    <source>
        <strain evidence="2">cv. 10/8</strain>
        <tissue evidence="1">Leaf</tissue>
    </source>
</reference>
<evidence type="ECO:0000313" key="1">
    <source>
        <dbReference type="EMBL" id="MCI32917.1"/>
    </source>
</evidence>
<accession>A0A392R9M8</accession>
<dbReference type="PANTHER" id="PTHR11439">
    <property type="entry name" value="GAG-POL-RELATED RETROTRANSPOSON"/>
    <property type="match status" value="1"/>
</dbReference>
<evidence type="ECO:0000313" key="2">
    <source>
        <dbReference type="Proteomes" id="UP000265520"/>
    </source>
</evidence>
<dbReference type="CDD" id="cd09272">
    <property type="entry name" value="RNase_HI_RT_Ty1"/>
    <property type="match status" value="1"/>
</dbReference>
<name>A0A392R9M8_9FABA</name>
<protein>
    <recommendedName>
        <fullName evidence="3">Copia protein</fullName>
    </recommendedName>
</protein>
<proteinExistence type="predicted"/>
<organism evidence="1 2">
    <name type="scientific">Trifolium medium</name>
    <dbReference type="NCBI Taxonomy" id="97028"/>
    <lineage>
        <taxon>Eukaryota</taxon>
        <taxon>Viridiplantae</taxon>
        <taxon>Streptophyta</taxon>
        <taxon>Embryophyta</taxon>
        <taxon>Tracheophyta</taxon>
        <taxon>Spermatophyta</taxon>
        <taxon>Magnoliopsida</taxon>
        <taxon>eudicotyledons</taxon>
        <taxon>Gunneridae</taxon>
        <taxon>Pentapetalae</taxon>
        <taxon>rosids</taxon>
        <taxon>fabids</taxon>
        <taxon>Fabales</taxon>
        <taxon>Fabaceae</taxon>
        <taxon>Papilionoideae</taxon>
        <taxon>50 kb inversion clade</taxon>
        <taxon>NPAAA clade</taxon>
        <taxon>Hologalegina</taxon>
        <taxon>IRL clade</taxon>
        <taxon>Trifolieae</taxon>
        <taxon>Trifolium</taxon>
    </lineage>
</organism>
<evidence type="ECO:0008006" key="3">
    <source>
        <dbReference type="Google" id="ProtNLM"/>
    </source>
</evidence>
<comment type="caution">
    <text evidence="1">The sequence shown here is derived from an EMBL/GenBank/DDBJ whole genome shotgun (WGS) entry which is preliminary data.</text>
</comment>
<dbReference type="PANTHER" id="PTHR11439:SF470">
    <property type="entry name" value="CYSTEINE-RICH RLK (RECEPTOR-LIKE PROTEIN KINASE) 8"/>
    <property type="match status" value="1"/>
</dbReference>
<keyword evidence="2" id="KW-1185">Reference proteome</keyword>
<dbReference type="EMBL" id="LXQA010199823">
    <property type="protein sequence ID" value="MCI32917.1"/>
    <property type="molecule type" value="Genomic_DNA"/>
</dbReference>
<sequence length="130" mass="14716">MISWRSKKQNTVALSSAEAEYRAMVAASKEVAWLKNLLLELRLGDLHATKLICDNQAALHIASNPVFHERTKHIEIDCHYVRDKVLSGEITTDFVKSEDQLADMFTKSLKGSRVDYICNKLGSYDIYDPA</sequence>
<dbReference type="Proteomes" id="UP000265520">
    <property type="component" value="Unassembled WGS sequence"/>
</dbReference>